<dbReference type="RefSeq" id="WP_165572177.1">
    <property type="nucleotide sequence ID" value="NZ_AP022567.1"/>
</dbReference>
<reference evidence="3" key="3">
    <citation type="submission" date="2023-03" db="EMBL/GenBank/DDBJ databases">
        <title>Draft genome sequence of a Mycolicibacterium mageritense strain H4_3_1 isolated from a hybrid biological-inorganic system reactor.</title>
        <authorList>
            <person name="Feng X."/>
            <person name="Kazama D."/>
            <person name="Sato K."/>
            <person name="Kobayashi H."/>
        </authorList>
    </citation>
    <scope>NUCLEOTIDE SEQUENCE</scope>
    <source>
        <strain evidence="3">H4_3_1</strain>
    </source>
</reference>
<evidence type="ECO:0000259" key="1">
    <source>
        <dbReference type="Pfam" id="PF20546"/>
    </source>
</evidence>
<dbReference type="AlphaFoldDB" id="A0AAI8XQP5"/>
<dbReference type="Proteomes" id="UP001241092">
    <property type="component" value="Chromosome"/>
</dbReference>
<proteinExistence type="predicted"/>
<dbReference type="EMBL" id="AP027452">
    <property type="protein sequence ID" value="BDY31301.1"/>
    <property type="molecule type" value="Genomic_DNA"/>
</dbReference>
<name>A0AAI8XQP5_MYCME</name>
<dbReference type="Proteomes" id="UP000465622">
    <property type="component" value="Chromosome"/>
</dbReference>
<dbReference type="Pfam" id="PF20546">
    <property type="entry name" value="DUF6760"/>
    <property type="match status" value="1"/>
</dbReference>
<feature type="domain" description="DUF6760" evidence="1">
    <location>
        <begin position="5"/>
        <end position="38"/>
    </location>
</feature>
<protein>
    <recommendedName>
        <fullName evidence="1">DUF6760 domain-containing protein</fullName>
    </recommendedName>
</protein>
<evidence type="ECO:0000313" key="2">
    <source>
        <dbReference type="EMBL" id="BBX36492.1"/>
    </source>
</evidence>
<reference evidence="2" key="2">
    <citation type="submission" date="2020-02" db="EMBL/GenBank/DDBJ databases">
        <authorList>
            <person name="Matsumoto Y."/>
            <person name="Motooka D."/>
            <person name="Nakamura S."/>
        </authorList>
    </citation>
    <scope>NUCLEOTIDE SEQUENCE</scope>
    <source>
        <strain evidence="2">JCM 12375</strain>
    </source>
</reference>
<gene>
    <name evidence="3" type="ORF">hbim_05253</name>
    <name evidence="2" type="ORF">MMAGJ_57740</name>
</gene>
<evidence type="ECO:0000313" key="5">
    <source>
        <dbReference type="Proteomes" id="UP001241092"/>
    </source>
</evidence>
<evidence type="ECO:0000313" key="3">
    <source>
        <dbReference type="EMBL" id="BDY31301.1"/>
    </source>
</evidence>
<dbReference type="InterPro" id="IPR046648">
    <property type="entry name" value="DUF6760"/>
</dbReference>
<keyword evidence="4" id="KW-1185">Reference proteome</keyword>
<organism evidence="3 5">
    <name type="scientific">Mycolicibacterium mageritense</name>
    <name type="common">Mycobacterium mageritense</name>
    <dbReference type="NCBI Taxonomy" id="53462"/>
    <lineage>
        <taxon>Bacteria</taxon>
        <taxon>Bacillati</taxon>
        <taxon>Actinomycetota</taxon>
        <taxon>Actinomycetes</taxon>
        <taxon>Mycobacteriales</taxon>
        <taxon>Mycobacteriaceae</taxon>
        <taxon>Mycolicibacterium</taxon>
    </lineage>
</organism>
<dbReference type="EMBL" id="AP022567">
    <property type="protein sequence ID" value="BBX36492.1"/>
    <property type="molecule type" value="Genomic_DNA"/>
</dbReference>
<accession>A0AAI8XQP5</accession>
<sequence length="48" mass="5743">MTCGPDVLYQEVSYLAYHLHWQLDAVLDLEHADRRRFVRLTRDLAAQR</sequence>
<evidence type="ECO:0000313" key="4">
    <source>
        <dbReference type="Proteomes" id="UP000465622"/>
    </source>
</evidence>
<reference evidence="2 4" key="1">
    <citation type="journal article" date="2019" name="Emerg. Microbes Infect.">
        <title>Comprehensive subspecies identification of 175 nontuberculous mycobacteria species based on 7547 genomic profiles.</title>
        <authorList>
            <person name="Matsumoto Y."/>
            <person name="Kinjo T."/>
            <person name="Motooka D."/>
            <person name="Nabeya D."/>
            <person name="Jung N."/>
            <person name="Uechi K."/>
            <person name="Horii T."/>
            <person name="Iida T."/>
            <person name="Fujita J."/>
            <person name="Nakamura S."/>
        </authorList>
    </citation>
    <scope>NUCLEOTIDE SEQUENCE [LARGE SCALE GENOMIC DNA]</scope>
    <source>
        <strain evidence="2 4">JCM 12375</strain>
    </source>
</reference>